<sequence>MRGRSNHSGLLSIDSVESQTSLSTQDASTQPSLTDDGMSPETSLSTHAGQSSKTKQPRAKRPNVDALSRPSKALNAGQGRTPAWLVEPTGTDIEHNLLDGLERLASPPPLLSAQDLNGRARSHTEDVGHHQLIQNSHQTALANHYVAEPLTFSAVSSSGMVLSDIDVIARQREMSHQSRAFLQPFPSPPNYSTFALPKEGFGDQSFTELTGPPAYRPSPVAHSPTRYDDSFLSIPSIHGASRSFAHDNALRLPSVGRVIPSVDLPGWGVTARPIFASPLHISDTGTGHPDRDQPAYAPSHQLFKRCEALAALLPGTGIREILLRDAPQGLDSPQDQINRLDELGALNGQTLALYVNLAVREISLTRSLMDPAGLAPRSSIMTLSVFADPHHWPILQSLNLASVPLHDHDLTFIHHLPALRTLNLSSTGISPEGITHLTALKANLKELSLCENAQINDDVWLMLSYLSALVSLSLDGTHVTMVGLRKYVRGLIKEQRNVSMTVPAEIYDYLDSAEDLYPDCSQKPMCNKVSRVAKLSGPEIKLNLVTHRGLDSSIILGGLRADQDARLRAILERRDADLACLAYFHMLRKPENYDDEGSPVSA</sequence>
<accession>G7DTN5</accession>
<dbReference type="EMBL" id="BABT02000025">
    <property type="protein sequence ID" value="GAA93882.1"/>
    <property type="molecule type" value="Genomic_DNA"/>
</dbReference>
<dbReference type="Proteomes" id="UP000009131">
    <property type="component" value="Unassembled WGS sequence"/>
</dbReference>
<dbReference type="AlphaFoldDB" id="G7DTN5"/>
<dbReference type="RefSeq" id="XP_014571362.1">
    <property type="nucleotide sequence ID" value="XM_014715876.1"/>
</dbReference>
<protein>
    <recommendedName>
        <fullName evidence="4">RNI-like protein</fullName>
    </recommendedName>
</protein>
<dbReference type="eggNOG" id="ENOG502SBDF">
    <property type="taxonomic scope" value="Eukaryota"/>
</dbReference>
<dbReference type="HOGENOM" id="CLU_453473_0_0_1"/>
<dbReference type="InterPro" id="IPR032675">
    <property type="entry name" value="LRR_dom_sf"/>
</dbReference>
<evidence type="ECO:0008006" key="4">
    <source>
        <dbReference type="Google" id="ProtNLM"/>
    </source>
</evidence>
<dbReference type="InParanoid" id="G7DTN5"/>
<evidence type="ECO:0000256" key="1">
    <source>
        <dbReference type="SAM" id="MobiDB-lite"/>
    </source>
</evidence>
<gene>
    <name evidence="2" type="primary">Mo00528</name>
    <name evidence="2" type="ORF">E5Q_00528</name>
</gene>
<feature type="region of interest" description="Disordered" evidence="1">
    <location>
        <begin position="1"/>
        <end position="84"/>
    </location>
</feature>
<name>G7DTN5_MIXOS</name>
<dbReference type="SUPFAM" id="SSF52047">
    <property type="entry name" value="RNI-like"/>
    <property type="match status" value="1"/>
</dbReference>
<reference evidence="2 3" key="1">
    <citation type="journal article" date="2011" name="J. Gen. Appl. Microbiol.">
        <title>Draft genome sequencing of the enigmatic basidiomycete Mixia osmundae.</title>
        <authorList>
            <person name="Nishida H."/>
            <person name="Nagatsuka Y."/>
            <person name="Sugiyama J."/>
        </authorList>
    </citation>
    <scope>NUCLEOTIDE SEQUENCE [LARGE SCALE GENOMIC DNA]</scope>
    <source>
        <strain evidence="3">CBS 9802 / IAM 14324 / JCM 22182 / KY 12970</strain>
    </source>
</reference>
<dbReference type="OrthoDB" id="120976at2759"/>
<feature type="compositionally biased region" description="Polar residues" evidence="1">
    <location>
        <begin position="40"/>
        <end position="54"/>
    </location>
</feature>
<keyword evidence="3" id="KW-1185">Reference proteome</keyword>
<proteinExistence type="predicted"/>
<dbReference type="STRING" id="764103.G7DTN5"/>
<evidence type="ECO:0000313" key="3">
    <source>
        <dbReference type="Proteomes" id="UP000009131"/>
    </source>
</evidence>
<reference evidence="2 3" key="2">
    <citation type="journal article" date="2012" name="Open Biol.">
        <title>Characteristics of nucleosomes and linker DNA regions on the genome of the basidiomycete Mixia osmundae revealed by mono- and dinucleosome mapping.</title>
        <authorList>
            <person name="Nishida H."/>
            <person name="Kondo S."/>
            <person name="Matsumoto T."/>
            <person name="Suzuki Y."/>
            <person name="Yoshikawa H."/>
            <person name="Taylor T.D."/>
            <person name="Sugiyama J."/>
        </authorList>
    </citation>
    <scope>NUCLEOTIDE SEQUENCE [LARGE SCALE GENOMIC DNA]</scope>
    <source>
        <strain evidence="3">CBS 9802 / IAM 14324 / JCM 22182 / KY 12970</strain>
    </source>
</reference>
<organism evidence="2 3">
    <name type="scientific">Mixia osmundae (strain CBS 9802 / IAM 14324 / JCM 22182 / KY 12970)</name>
    <dbReference type="NCBI Taxonomy" id="764103"/>
    <lineage>
        <taxon>Eukaryota</taxon>
        <taxon>Fungi</taxon>
        <taxon>Dikarya</taxon>
        <taxon>Basidiomycota</taxon>
        <taxon>Pucciniomycotina</taxon>
        <taxon>Mixiomycetes</taxon>
        <taxon>Mixiales</taxon>
        <taxon>Mixiaceae</taxon>
        <taxon>Mixia</taxon>
    </lineage>
</organism>
<evidence type="ECO:0000313" key="2">
    <source>
        <dbReference type="EMBL" id="GAA93882.1"/>
    </source>
</evidence>
<dbReference type="Gene3D" id="3.80.10.10">
    <property type="entry name" value="Ribonuclease Inhibitor"/>
    <property type="match status" value="1"/>
</dbReference>
<feature type="compositionally biased region" description="Polar residues" evidence="1">
    <location>
        <begin position="15"/>
        <end position="33"/>
    </location>
</feature>
<comment type="caution">
    <text evidence="2">The sequence shown here is derived from an EMBL/GenBank/DDBJ whole genome shotgun (WGS) entry which is preliminary data.</text>
</comment>